<dbReference type="CDD" id="cd08249">
    <property type="entry name" value="enoyl_reductase_like"/>
    <property type="match status" value="1"/>
</dbReference>
<dbReference type="InterPro" id="IPR013154">
    <property type="entry name" value="ADH-like_N"/>
</dbReference>
<evidence type="ECO:0000313" key="5">
    <source>
        <dbReference type="Proteomes" id="UP000653565"/>
    </source>
</evidence>
<dbReference type="PANTHER" id="PTHR45348">
    <property type="entry name" value="HYPOTHETICAL OXIDOREDUCTASE (EUROFUNG)"/>
    <property type="match status" value="1"/>
</dbReference>
<evidence type="ECO:0000259" key="3">
    <source>
        <dbReference type="SMART" id="SM00829"/>
    </source>
</evidence>
<keyword evidence="2" id="KW-0560">Oxidoreductase</keyword>
<reference evidence="4" key="2">
    <citation type="submission" date="2020-04" db="EMBL/GenBank/DDBJ databases">
        <authorList>
            <person name="Santos R.A.C."/>
            <person name="Steenwyk J.L."/>
            <person name="Rivero-Menendez O."/>
            <person name="Mead M.E."/>
            <person name="Silva L.P."/>
            <person name="Bastos R.W."/>
            <person name="Alastruey-Izquierdo A."/>
            <person name="Goldman G.H."/>
            <person name="Rokas A."/>
        </authorList>
    </citation>
    <scope>NUCLEOTIDE SEQUENCE</scope>
    <source>
        <strain evidence="4">CNM-CM6805</strain>
    </source>
</reference>
<dbReference type="Pfam" id="PF08240">
    <property type="entry name" value="ADH_N"/>
    <property type="match status" value="1"/>
</dbReference>
<dbReference type="Proteomes" id="UP000653565">
    <property type="component" value="Unassembled WGS sequence"/>
</dbReference>
<feature type="domain" description="Enoyl reductase (ER)" evidence="3">
    <location>
        <begin position="10"/>
        <end position="353"/>
    </location>
</feature>
<dbReference type="SUPFAM" id="SSF51735">
    <property type="entry name" value="NAD(P)-binding Rossmann-fold domains"/>
    <property type="match status" value="1"/>
</dbReference>
<dbReference type="InterPro" id="IPR020843">
    <property type="entry name" value="ER"/>
</dbReference>
<dbReference type="GO" id="GO:0016651">
    <property type="term" value="F:oxidoreductase activity, acting on NAD(P)H"/>
    <property type="evidence" value="ECO:0007669"/>
    <property type="project" value="InterPro"/>
</dbReference>
<dbReference type="InterPro" id="IPR036291">
    <property type="entry name" value="NAD(P)-bd_dom_sf"/>
</dbReference>
<accession>A0A8H4HGC1</accession>
<dbReference type="InterPro" id="IPR047122">
    <property type="entry name" value="Trans-enoyl_RdTase-like"/>
</dbReference>
<reference evidence="4" key="1">
    <citation type="journal article" date="2020" name="bioRxiv">
        <title>Genomic and phenotypic heterogeneity of clinical isolates of the human pathogens Aspergillus fumigatus, Aspergillus lentulus and Aspergillus fumigatiaffinis.</title>
        <authorList>
            <person name="dos Santos R.A.C."/>
            <person name="Steenwyk J.L."/>
            <person name="Rivero-Menendez O."/>
            <person name="Mead M.E."/>
            <person name="Silva L.P."/>
            <person name="Bastos R.W."/>
            <person name="Alastruey-Izquierdo A."/>
            <person name="Goldman G.H."/>
            <person name="Rokas A."/>
        </authorList>
    </citation>
    <scope>NUCLEOTIDE SEQUENCE</scope>
    <source>
        <strain evidence="4">CNM-CM6805</strain>
    </source>
</reference>
<gene>
    <name evidence="4" type="ORF">CNMCM6805_001729</name>
</gene>
<evidence type="ECO:0000256" key="1">
    <source>
        <dbReference type="ARBA" id="ARBA00008072"/>
    </source>
</evidence>
<protein>
    <recommendedName>
        <fullName evidence="3">Enoyl reductase (ER) domain-containing protein</fullName>
    </recommendedName>
</protein>
<organism evidence="4 5">
    <name type="scientific">Aspergillus fumigatiaffinis</name>
    <dbReference type="NCBI Taxonomy" id="340414"/>
    <lineage>
        <taxon>Eukaryota</taxon>
        <taxon>Fungi</taxon>
        <taxon>Dikarya</taxon>
        <taxon>Ascomycota</taxon>
        <taxon>Pezizomycotina</taxon>
        <taxon>Eurotiomycetes</taxon>
        <taxon>Eurotiomycetidae</taxon>
        <taxon>Eurotiales</taxon>
        <taxon>Aspergillaceae</taxon>
        <taxon>Aspergillus</taxon>
        <taxon>Aspergillus subgen. Fumigati</taxon>
    </lineage>
</organism>
<dbReference type="InterPro" id="IPR011032">
    <property type="entry name" value="GroES-like_sf"/>
</dbReference>
<proteinExistence type="inferred from homology"/>
<dbReference type="EMBL" id="JAAAPX010000013">
    <property type="protein sequence ID" value="KAF4243127.1"/>
    <property type="molecule type" value="Genomic_DNA"/>
</dbReference>
<dbReference type="SMART" id="SM00829">
    <property type="entry name" value="PKS_ER"/>
    <property type="match status" value="1"/>
</dbReference>
<evidence type="ECO:0000256" key="2">
    <source>
        <dbReference type="ARBA" id="ARBA00023002"/>
    </source>
</evidence>
<comment type="caution">
    <text evidence="4">The sequence shown here is derived from an EMBL/GenBank/DDBJ whole genome shotgun (WGS) entry which is preliminary data.</text>
</comment>
<evidence type="ECO:0000313" key="4">
    <source>
        <dbReference type="EMBL" id="KAF4243127.1"/>
    </source>
</evidence>
<name>A0A8H4HGC1_9EURO</name>
<dbReference type="Gene3D" id="3.90.180.10">
    <property type="entry name" value="Medium-chain alcohol dehydrogenases, catalytic domain"/>
    <property type="match status" value="1"/>
</dbReference>
<dbReference type="SUPFAM" id="SSF50129">
    <property type="entry name" value="GroES-like"/>
    <property type="match status" value="1"/>
</dbReference>
<comment type="similarity">
    <text evidence="1">Belongs to the zinc-containing alcohol dehydrogenase family.</text>
</comment>
<keyword evidence="5" id="KW-1185">Reference proteome</keyword>
<dbReference type="AlphaFoldDB" id="A0A8H4HGC1"/>
<sequence length="355" mass="37751">MQAIISTGPGQAALVHDRPLPSIRDGYLLIKTKAVALNPTDWKHIEVTQKPGILFGCDYAGIVEKVGPGVQSRFQAGDRVAGFVHGGNSQEPQDGAFAEYIVAKADIQIHIPANMSFEEAATLGVGITSVGQGLYQTLSLPFPSSIHDGGEKKTASPGTQPILVYGASTASGVLGIQFAKLSGLAPLAVCSPDHFDLAERLGAVAVFDYADGEEAVEEIQDCVQRMGKPLRKAWDTVSIPSTARFCGDALSPGNGCHYASLLPIQCARPDVTSTVTMAYTVFGEDWGMGATHFPANHADADFGRRWWALVQELLDQGRIQTHRTILGEGGLDGVLGGLQQLRDSQVRGGKLVFRV</sequence>
<dbReference type="Gene3D" id="3.40.50.720">
    <property type="entry name" value="NAD(P)-binding Rossmann-like Domain"/>
    <property type="match status" value="1"/>
</dbReference>
<dbReference type="PANTHER" id="PTHR45348:SF2">
    <property type="entry name" value="ZINC-TYPE ALCOHOL DEHYDROGENASE-LIKE PROTEIN C2E1P3.01"/>
    <property type="match status" value="1"/>
</dbReference>